<dbReference type="RefSeq" id="XP_002293326.1">
    <property type="nucleotide sequence ID" value="XM_002293290.1"/>
</dbReference>
<protein>
    <submittedName>
        <fullName evidence="2">Uncharacterized protein</fullName>
    </submittedName>
</protein>
<accession>B8CB39</accession>
<sequence>MSRHGAKEKIVMSRNTRLCVFHVTQNLLLFLHSAGAWLTRGEWLLSTTSLQFQLDVASSFLIHFVLLDQYDTREEVTMIDILVYYQSSTPTASHNSIPIEISFFVVSEEETATFTKEDREQTAMVWWNDYYGGCGCVNCVAQYGSNRWPFGSREKSSAASNRELRVKEQFNKVKYKVEAAVSEKTKVIIKLGCLAKSESSLKQLPSVIIESICDFADLPKPTPRPISSAAVSNSISFELAASNNVNNNAIVESRTGRRARKSVNYSELDIDILGRDADEQRNEAEKLKKELTLREKWDVKKGLVDETDVVDLADITLYQPGAKIAIPITNPMMHLTGPCWRDFKKAVRKNKGWDVKRFAATEEEKKEHKVQRKGNVYFIDAIYTVPGSTAVEHASKEYKANPTATAALREALEFAATSRSGTVSAKSLKRAIGEGYSKHFIMAQVEKQKGEMDVKHPAAKKAKTKSSNTKKVVVKKSSTKSK</sequence>
<organism evidence="2 3">
    <name type="scientific">Thalassiosira pseudonana</name>
    <name type="common">Marine diatom</name>
    <name type="synonym">Cyclotella nana</name>
    <dbReference type="NCBI Taxonomy" id="35128"/>
    <lineage>
        <taxon>Eukaryota</taxon>
        <taxon>Sar</taxon>
        <taxon>Stramenopiles</taxon>
        <taxon>Ochrophyta</taxon>
        <taxon>Bacillariophyta</taxon>
        <taxon>Coscinodiscophyceae</taxon>
        <taxon>Thalassiosirophycidae</taxon>
        <taxon>Thalassiosirales</taxon>
        <taxon>Thalassiosiraceae</taxon>
        <taxon>Thalassiosira</taxon>
    </lineage>
</organism>
<proteinExistence type="predicted"/>
<evidence type="ECO:0000313" key="3">
    <source>
        <dbReference type="Proteomes" id="UP000001449"/>
    </source>
</evidence>
<evidence type="ECO:0000313" key="2">
    <source>
        <dbReference type="EMBL" id="EED89062.1"/>
    </source>
</evidence>
<dbReference type="PaxDb" id="35128-Thaps9360"/>
<feature type="compositionally biased region" description="Basic residues" evidence="1">
    <location>
        <begin position="472"/>
        <end position="482"/>
    </location>
</feature>
<dbReference type="GeneID" id="7445714"/>
<name>B8CB39_THAPS</name>
<feature type="region of interest" description="Disordered" evidence="1">
    <location>
        <begin position="448"/>
        <end position="482"/>
    </location>
</feature>
<reference evidence="2 3" key="1">
    <citation type="journal article" date="2004" name="Science">
        <title>The genome of the diatom Thalassiosira pseudonana: ecology, evolution, and metabolism.</title>
        <authorList>
            <person name="Armbrust E.V."/>
            <person name="Berges J.A."/>
            <person name="Bowler C."/>
            <person name="Green B.R."/>
            <person name="Martinez D."/>
            <person name="Putnam N.H."/>
            <person name="Zhou S."/>
            <person name="Allen A.E."/>
            <person name="Apt K.E."/>
            <person name="Bechner M."/>
            <person name="Brzezinski M.A."/>
            <person name="Chaal B.K."/>
            <person name="Chiovitti A."/>
            <person name="Davis A.K."/>
            <person name="Demarest M.S."/>
            <person name="Detter J.C."/>
            <person name="Glavina T."/>
            <person name="Goodstein D."/>
            <person name="Hadi M.Z."/>
            <person name="Hellsten U."/>
            <person name="Hildebrand M."/>
            <person name="Jenkins B.D."/>
            <person name="Jurka J."/>
            <person name="Kapitonov V.V."/>
            <person name="Kroger N."/>
            <person name="Lau W.W."/>
            <person name="Lane T.W."/>
            <person name="Larimer F.W."/>
            <person name="Lippmeier J.C."/>
            <person name="Lucas S."/>
            <person name="Medina M."/>
            <person name="Montsant A."/>
            <person name="Obornik M."/>
            <person name="Parker M.S."/>
            <person name="Palenik B."/>
            <person name="Pazour G.J."/>
            <person name="Richardson P.M."/>
            <person name="Rynearson T.A."/>
            <person name="Saito M.A."/>
            <person name="Schwartz D.C."/>
            <person name="Thamatrakoln K."/>
            <person name="Valentin K."/>
            <person name="Vardi A."/>
            <person name="Wilkerson F.P."/>
            <person name="Rokhsar D.S."/>
        </authorList>
    </citation>
    <scope>NUCLEOTIDE SEQUENCE [LARGE SCALE GENOMIC DNA]</scope>
    <source>
        <strain evidence="2 3">CCMP1335</strain>
    </source>
</reference>
<dbReference type="HOGENOM" id="CLU_566856_0_0_1"/>
<gene>
    <name evidence="2" type="ORF">THAPSDRAFT_9360</name>
</gene>
<dbReference type="KEGG" id="tps:THAPSDRAFT_9360"/>
<dbReference type="AlphaFoldDB" id="B8CB39"/>
<dbReference type="InParanoid" id="B8CB39"/>
<keyword evidence="3" id="KW-1185">Reference proteome</keyword>
<dbReference type="Proteomes" id="UP000001449">
    <property type="component" value="Chromosome 13"/>
</dbReference>
<dbReference type="EMBL" id="CM000648">
    <property type="protein sequence ID" value="EED89062.1"/>
    <property type="molecule type" value="Genomic_DNA"/>
</dbReference>
<evidence type="ECO:0000256" key="1">
    <source>
        <dbReference type="SAM" id="MobiDB-lite"/>
    </source>
</evidence>
<reference evidence="2 3" key="2">
    <citation type="journal article" date="2008" name="Nature">
        <title>The Phaeodactylum genome reveals the evolutionary history of diatom genomes.</title>
        <authorList>
            <person name="Bowler C."/>
            <person name="Allen A.E."/>
            <person name="Badger J.H."/>
            <person name="Grimwood J."/>
            <person name="Jabbari K."/>
            <person name="Kuo A."/>
            <person name="Maheswari U."/>
            <person name="Martens C."/>
            <person name="Maumus F."/>
            <person name="Otillar R.P."/>
            <person name="Rayko E."/>
            <person name="Salamov A."/>
            <person name="Vandepoele K."/>
            <person name="Beszteri B."/>
            <person name="Gruber A."/>
            <person name="Heijde M."/>
            <person name="Katinka M."/>
            <person name="Mock T."/>
            <person name="Valentin K."/>
            <person name="Verret F."/>
            <person name="Berges J.A."/>
            <person name="Brownlee C."/>
            <person name="Cadoret J.P."/>
            <person name="Chiovitti A."/>
            <person name="Choi C.J."/>
            <person name="Coesel S."/>
            <person name="De Martino A."/>
            <person name="Detter J.C."/>
            <person name="Durkin C."/>
            <person name="Falciatore A."/>
            <person name="Fournet J."/>
            <person name="Haruta M."/>
            <person name="Huysman M.J."/>
            <person name="Jenkins B.D."/>
            <person name="Jiroutova K."/>
            <person name="Jorgensen R.E."/>
            <person name="Joubert Y."/>
            <person name="Kaplan A."/>
            <person name="Kroger N."/>
            <person name="Kroth P.G."/>
            <person name="La Roche J."/>
            <person name="Lindquist E."/>
            <person name="Lommer M."/>
            <person name="Martin-Jezequel V."/>
            <person name="Lopez P.J."/>
            <person name="Lucas S."/>
            <person name="Mangogna M."/>
            <person name="McGinnis K."/>
            <person name="Medlin L.K."/>
            <person name="Montsant A."/>
            <person name="Oudot-Le Secq M.P."/>
            <person name="Napoli C."/>
            <person name="Obornik M."/>
            <person name="Parker M.S."/>
            <person name="Petit J.L."/>
            <person name="Porcel B.M."/>
            <person name="Poulsen N."/>
            <person name="Robison M."/>
            <person name="Rychlewski L."/>
            <person name="Rynearson T.A."/>
            <person name="Schmutz J."/>
            <person name="Shapiro H."/>
            <person name="Siaut M."/>
            <person name="Stanley M."/>
            <person name="Sussman M.R."/>
            <person name="Taylor A.R."/>
            <person name="Vardi A."/>
            <person name="von Dassow P."/>
            <person name="Vyverman W."/>
            <person name="Willis A."/>
            <person name="Wyrwicz L.S."/>
            <person name="Rokhsar D.S."/>
            <person name="Weissenbach J."/>
            <person name="Armbrust E.V."/>
            <person name="Green B.R."/>
            <person name="Van de Peer Y."/>
            <person name="Grigoriev I.V."/>
        </authorList>
    </citation>
    <scope>NUCLEOTIDE SEQUENCE [LARGE SCALE GENOMIC DNA]</scope>
    <source>
        <strain evidence="2 3">CCMP1335</strain>
    </source>
</reference>